<dbReference type="PANTHER" id="PTHR37419:SF1">
    <property type="entry name" value="SERINE_THREONINE-PROTEIN KINASE TOXIN HIPA"/>
    <property type="match status" value="1"/>
</dbReference>
<evidence type="ECO:0000313" key="8">
    <source>
        <dbReference type="Proteomes" id="UP000758856"/>
    </source>
</evidence>
<proteinExistence type="inferred from homology"/>
<evidence type="ECO:0000256" key="2">
    <source>
        <dbReference type="ARBA" id="ARBA00022679"/>
    </source>
</evidence>
<dbReference type="EMBL" id="BSFF01000001">
    <property type="protein sequence ID" value="GLK54177.1"/>
    <property type="molecule type" value="Genomic_DNA"/>
</dbReference>
<name>A0A9W6MQG1_9HYPH</name>
<dbReference type="GO" id="GO:0004674">
    <property type="term" value="F:protein serine/threonine kinase activity"/>
    <property type="evidence" value="ECO:0007669"/>
    <property type="project" value="UniProtKB-EC"/>
</dbReference>
<organism evidence="6 9">
    <name type="scientific">Methylopila capsulata</name>
    <dbReference type="NCBI Taxonomy" id="61654"/>
    <lineage>
        <taxon>Bacteria</taxon>
        <taxon>Pseudomonadati</taxon>
        <taxon>Pseudomonadota</taxon>
        <taxon>Alphaproteobacteria</taxon>
        <taxon>Hyphomicrobiales</taxon>
        <taxon>Methylopilaceae</taxon>
        <taxon>Methylopila</taxon>
    </lineage>
</organism>
<evidence type="ECO:0000313" key="7">
    <source>
        <dbReference type="EMBL" id="MBM7851120.1"/>
    </source>
</evidence>
<dbReference type="RefSeq" id="WP_204949538.1">
    <property type="nucleotide sequence ID" value="NZ_BSFF01000001.1"/>
</dbReference>
<protein>
    <submittedName>
        <fullName evidence="7">Serine/threonine-protein kinase HipA</fullName>
        <ecNumber evidence="7">2.7.11.1</ecNumber>
    </submittedName>
    <submittedName>
        <fullName evidence="6">Toxin HipA</fullName>
    </submittedName>
</protein>
<feature type="domain" description="HipA N-terminal subdomain 1" evidence="5">
    <location>
        <begin position="10"/>
        <end position="109"/>
    </location>
</feature>
<accession>A0A9W6MQG1</accession>
<dbReference type="InterPro" id="IPR012893">
    <property type="entry name" value="HipA-like_C"/>
</dbReference>
<dbReference type="Proteomes" id="UP000758856">
    <property type="component" value="Unassembled WGS sequence"/>
</dbReference>
<sequence length="434" mass="47432">MARRPASVPLNVFLNSRHVGVLRREPSGAIEFRYAQSWLEWEAAFPISRSLLLREDRYVGDAVSNVFDNLLPDSLALRTRIAERVGATGIDAYSLLRSLGRDCVGALQFLPDGEDPGPAGEVHAEPMTEDDVARLVANLGQAPLGVGPDGDFRISLAGAQEKTALLRIRDKWFKPVGATATTHILKPEIGPRTLGVDFPHSVENEHFCLRLMAAFGLPVAETEIAEFGGRRTLVVQRFDRYWRSDGKLLRLPQEDICQALSVPQTLKYQSEGGPGAAQVVDLMKASDTPQDDVATFLRALVAFWLIGATDGHAKNFSIFLAPGGRFRMTPLYDVLTAQPTVDAGLITRNQFKLAMSAGKSRHYRIDTIAPRHFLETATEAGVGGSIMRAILDDLAENALRLATEVVDKLPAGFPEELTASVLSAIRRRADLLSV</sequence>
<evidence type="ECO:0000259" key="5">
    <source>
        <dbReference type="Pfam" id="PF13657"/>
    </source>
</evidence>
<keyword evidence="2 7" id="KW-0808">Transferase</keyword>
<evidence type="ECO:0000256" key="1">
    <source>
        <dbReference type="ARBA" id="ARBA00010164"/>
    </source>
</evidence>
<evidence type="ECO:0000259" key="4">
    <source>
        <dbReference type="Pfam" id="PF07804"/>
    </source>
</evidence>
<dbReference type="EC" id="2.7.11.1" evidence="7"/>
<dbReference type="PANTHER" id="PTHR37419">
    <property type="entry name" value="SERINE/THREONINE-PROTEIN KINASE TOXIN HIPA"/>
    <property type="match status" value="1"/>
</dbReference>
<evidence type="ECO:0000313" key="9">
    <source>
        <dbReference type="Proteomes" id="UP001143400"/>
    </source>
</evidence>
<keyword evidence="3 7" id="KW-0418">Kinase</keyword>
<feature type="domain" description="HipA-like C-terminal" evidence="4">
    <location>
        <begin position="154"/>
        <end position="398"/>
    </location>
</feature>
<dbReference type="GO" id="GO:0005829">
    <property type="term" value="C:cytosol"/>
    <property type="evidence" value="ECO:0007669"/>
    <property type="project" value="TreeGrafter"/>
</dbReference>
<gene>
    <name evidence="6" type="primary">hipA</name>
    <name evidence="6" type="ORF">GCM10008170_01960</name>
    <name evidence="7" type="ORF">JOD31_001345</name>
</gene>
<keyword evidence="8" id="KW-1185">Reference proteome</keyword>
<dbReference type="EMBL" id="JAFBCY010000002">
    <property type="protein sequence ID" value="MBM7851120.1"/>
    <property type="molecule type" value="Genomic_DNA"/>
</dbReference>
<dbReference type="Pfam" id="PF07804">
    <property type="entry name" value="HipA_C"/>
    <property type="match status" value="1"/>
</dbReference>
<dbReference type="AlphaFoldDB" id="A0A9W6MQG1"/>
<comment type="caution">
    <text evidence="6">The sequence shown here is derived from an EMBL/GenBank/DDBJ whole genome shotgun (WGS) entry which is preliminary data.</text>
</comment>
<evidence type="ECO:0000256" key="3">
    <source>
        <dbReference type="ARBA" id="ARBA00022777"/>
    </source>
</evidence>
<reference evidence="6" key="3">
    <citation type="submission" date="2023-01" db="EMBL/GenBank/DDBJ databases">
        <authorList>
            <person name="Sun Q."/>
            <person name="Evtushenko L."/>
        </authorList>
    </citation>
    <scope>NUCLEOTIDE SEQUENCE</scope>
    <source>
        <strain evidence="6">VKM B-1606</strain>
    </source>
</reference>
<evidence type="ECO:0000313" key="6">
    <source>
        <dbReference type="EMBL" id="GLK54177.1"/>
    </source>
</evidence>
<dbReference type="NCBIfam" id="TIGR03071">
    <property type="entry name" value="couple_hipA"/>
    <property type="match status" value="1"/>
</dbReference>
<dbReference type="Proteomes" id="UP001143400">
    <property type="component" value="Unassembled WGS sequence"/>
</dbReference>
<dbReference type="CDD" id="cd17808">
    <property type="entry name" value="HipA_Ec_like"/>
    <property type="match status" value="1"/>
</dbReference>
<dbReference type="InterPro" id="IPR017508">
    <property type="entry name" value="HipA_N1"/>
</dbReference>
<dbReference type="Pfam" id="PF13657">
    <property type="entry name" value="Couple_hipA"/>
    <property type="match status" value="1"/>
</dbReference>
<comment type="similarity">
    <text evidence="1">Belongs to the HipA Ser/Thr kinase family.</text>
</comment>
<reference evidence="6" key="1">
    <citation type="journal article" date="2014" name="Int. J. Syst. Evol. Microbiol.">
        <title>Complete genome sequence of Corynebacterium casei LMG S-19264T (=DSM 44701T), isolated from a smear-ripened cheese.</title>
        <authorList>
            <consortium name="US DOE Joint Genome Institute (JGI-PGF)"/>
            <person name="Walter F."/>
            <person name="Albersmeier A."/>
            <person name="Kalinowski J."/>
            <person name="Ruckert C."/>
        </authorList>
    </citation>
    <scope>NUCLEOTIDE SEQUENCE</scope>
    <source>
        <strain evidence="6">VKM B-1606</strain>
    </source>
</reference>
<dbReference type="InterPro" id="IPR052028">
    <property type="entry name" value="HipA_Ser/Thr_kinase"/>
</dbReference>
<reference evidence="7 8" key="2">
    <citation type="submission" date="2021-01" db="EMBL/GenBank/DDBJ databases">
        <title>Genomic Encyclopedia of Type Strains, Phase IV (KMG-IV): sequencing the most valuable type-strain genomes for metagenomic binning, comparative biology and taxonomic classification.</title>
        <authorList>
            <person name="Goeker M."/>
        </authorList>
    </citation>
    <scope>NUCLEOTIDE SEQUENCE [LARGE SCALE GENOMIC DNA]</scope>
    <source>
        <strain evidence="7 8">DSM 6130</strain>
    </source>
</reference>